<organism evidence="1 2">
    <name type="scientific">Linnemannia schmuckeri</name>
    <dbReference type="NCBI Taxonomy" id="64567"/>
    <lineage>
        <taxon>Eukaryota</taxon>
        <taxon>Fungi</taxon>
        <taxon>Fungi incertae sedis</taxon>
        <taxon>Mucoromycota</taxon>
        <taxon>Mortierellomycotina</taxon>
        <taxon>Mortierellomycetes</taxon>
        <taxon>Mortierellales</taxon>
        <taxon>Mortierellaceae</taxon>
        <taxon>Linnemannia</taxon>
    </lineage>
</organism>
<dbReference type="Proteomes" id="UP000748756">
    <property type="component" value="Unassembled WGS sequence"/>
</dbReference>
<evidence type="ECO:0000313" key="2">
    <source>
        <dbReference type="Proteomes" id="UP000748756"/>
    </source>
</evidence>
<comment type="caution">
    <text evidence="1">The sequence shown here is derived from an EMBL/GenBank/DDBJ whole genome shotgun (WGS) entry which is preliminary data.</text>
</comment>
<proteinExistence type="predicted"/>
<dbReference type="OrthoDB" id="9973021at2759"/>
<protein>
    <submittedName>
        <fullName evidence="1">Uncharacterized protein</fullName>
    </submittedName>
</protein>
<evidence type="ECO:0000313" key="1">
    <source>
        <dbReference type="EMBL" id="KAF9148660.1"/>
    </source>
</evidence>
<sequence length="158" mass="17689">MSGDWAFFGHKLLADVIIRALPNRVTTLEILGPCDTLHDFLCDSPQLLHLKTPWITVLPYHLDLHLCWDHGDGRMIDYGCRAISDALKICVCRGLQTLHMGAQFYDRYAPGYNDYSLFLSAALPESVLCCKISLSLVPSRNQPQEGLLALATLSGRTW</sequence>
<dbReference type="EMBL" id="JAAAUQ010000629">
    <property type="protein sequence ID" value="KAF9148660.1"/>
    <property type="molecule type" value="Genomic_DNA"/>
</dbReference>
<gene>
    <name evidence="1" type="ORF">BG015_009585</name>
</gene>
<reference evidence="1" key="1">
    <citation type="journal article" date="2020" name="Fungal Divers.">
        <title>Resolving the Mortierellaceae phylogeny through synthesis of multi-gene phylogenetics and phylogenomics.</title>
        <authorList>
            <person name="Vandepol N."/>
            <person name="Liber J."/>
            <person name="Desiro A."/>
            <person name="Na H."/>
            <person name="Kennedy M."/>
            <person name="Barry K."/>
            <person name="Grigoriev I.V."/>
            <person name="Miller A.N."/>
            <person name="O'Donnell K."/>
            <person name="Stajich J.E."/>
            <person name="Bonito G."/>
        </authorList>
    </citation>
    <scope>NUCLEOTIDE SEQUENCE</scope>
    <source>
        <strain evidence="1">NRRL 6426</strain>
    </source>
</reference>
<accession>A0A9P5V9U4</accession>
<name>A0A9P5V9U4_9FUNG</name>
<dbReference type="AlphaFoldDB" id="A0A9P5V9U4"/>
<keyword evidence="2" id="KW-1185">Reference proteome</keyword>